<feature type="chain" id="PRO_5047155521" evidence="1">
    <location>
        <begin position="24"/>
        <end position="247"/>
    </location>
</feature>
<reference evidence="2 3" key="1">
    <citation type="submission" date="2023-02" db="EMBL/GenBank/DDBJ databases">
        <title>Genome sequence of Mucilaginibacter jinjuensis strain KACC 16571.</title>
        <authorList>
            <person name="Kim S."/>
            <person name="Heo J."/>
            <person name="Kwon S.-W."/>
        </authorList>
    </citation>
    <scope>NUCLEOTIDE SEQUENCE [LARGE SCALE GENOMIC DNA]</scope>
    <source>
        <strain evidence="2 3">KACC 16571</strain>
    </source>
</reference>
<dbReference type="RefSeq" id="WP_273630047.1">
    <property type="nucleotide sequence ID" value="NZ_CP117167.1"/>
</dbReference>
<dbReference type="EMBL" id="CP117167">
    <property type="protein sequence ID" value="WCT11855.1"/>
    <property type="molecule type" value="Genomic_DNA"/>
</dbReference>
<gene>
    <name evidence="2" type="ORF">PQO05_24285</name>
</gene>
<evidence type="ECO:0000313" key="3">
    <source>
        <dbReference type="Proteomes" id="UP001216139"/>
    </source>
</evidence>
<keyword evidence="1" id="KW-0732">Signal</keyword>
<sequence>MKNPLIKLIAVLFIVSSTLTAFAQNSNKSYGDYYQISIYHTTSKAQADSLSQYFEKVYLPQLHQAGFSKVGVFTPLANDTSADKRIVIWLPLKALNDLQKISLNNDCPKYKRLENIILTAFEKAPHYKILGLNGNSSDHIYELRSYEGPTEERYLQKVKMFNVGDEVGLFARLGFNAVFYAHVLAGSRMPNLMYMTSFDNQTTHDAHWKAFGDDAYWKKLSALPEYQNTVSKADIILMHPAGYSDLK</sequence>
<proteinExistence type="predicted"/>
<dbReference type="InterPro" id="IPR011008">
    <property type="entry name" value="Dimeric_a/b-barrel"/>
</dbReference>
<dbReference type="SUPFAM" id="SSF54909">
    <property type="entry name" value="Dimeric alpha+beta barrel"/>
    <property type="match status" value="1"/>
</dbReference>
<evidence type="ECO:0000313" key="2">
    <source>
        <dbReference type="EMBL" id="WCT11855.1"/>
    </source>
</evidence>
<dbReference type="Gene3D" id="3.30.70.100">
    <property type="match status" value="1"/>
</dbReference>
<protein>
    <submittedName>
        <fullName evidence="2">NIPSNAP family protein</fullName>
    </submittedName>
</protein>
<name>A0ABY7T5V1_9SPHI</name>
<accession>A0ABY7T5V1</accession>
<feature type="signal peptide" evidence="1">
    <location>
        <begin position="1"/>
        <end position="23"/>
    </location>
</feature>
<dbReference type="Proteomes" id="UP001216139">
    <property type="component" value="Chromosome"/>
</dbReference>
<organism evidence="2 3">
    <name type="scientific">Mucilaginibacter jinjuensis</name>
    <dbReference type="NCBI Taxonomy" id="1176721"/>
    <lineage>
        <taxon>Bacteria</taxon>
        <taxon>Pseudomonadati</taxon>
        <taxon>Bacteroidota</taxon>
        <taxon>Sphingobacteriia</taxon>
        <taxon>Sphingobacteriales</taxon>
        <taxon>Sphingobacteriaceae</taxon>
        <taxon>Mucilaginibacter</taxon>
    </lineage>
</organism>
<evidence type="ECO:0000256" key="1">
    <source>
        <dbReference type="SAM" id="SignalP"/>
    </source>
</evidence>
<keyword evidence="3" id="KW-1185">Reference proteome</keyword>